<sequence>MAFTIIPGGRKPKPPIPLYRFVRSACRDIERITRMALTCAPTDSWSQTFFTNLIRALRNAAEELERAVELRVAEDRAAHQEKLAAIRERETDARLHK</sequence>
<keyword evidence="2" id="KW-1185">Reference proteome</keyword>
<organism evidence="1 2">
    <name type="scientific">Bradyrhizobium ottawaense</name>
    <dbReference type="NCBI Taxonomy" id="931866"/>
    <lineage>
        <taxon>Bacteria</taxon>
        <taxon>Pseudomonadati</taxon>
        <taxon>Pseudomonadota</taxon>
        <taxon>Alphaproteobacteria</taxon>
        <taxon>Hyphomicrobiales</taxon>
        <taxon>Nitrobacteraceae</taxon>
        <taxon>Bradyrhizobium</taxon>
    </lineage>
</organism>
<keyword evidence="1" id="KW-0418">Kinase</keyword>
<comment type="caution">
    <text evidence="1">The sequence shown here is derived from an EMBL/GenBank/DDBJ whole genome shotgun (WGS) entry which is preliminary data.</text>
</comment>
<evidence type="ECO:0000313" key="2">
    <source>
        <dbReference type="Proteomes" id="UP001565369"/>
    </source>
</evidence>
<name>A0ABV4FK93_9BRAD</name>
<dbReference type="Proteomes" id="UP001565369">
    <property type="component" value="Unassembled WGS sequence"/>
</dbReference>
<protein>
    <submittedName>
        <fullName evidence="1">C4-dicarboxylate-specific signal transduction histidine kinase</fullName>
    </submittedName>
</protein>
<dbReference type="RefSeq" id="WP_028140198.1">
    <property type="nucleotide sequence ID" value="NZ_AP021854.1"/>
</dbReference>
<accession>A0ABV4FK93</accession>
<evidence type="ECO:0000313" key="1">
    <source>
        <dbReference type="EMBL" id="MEY9452001.1"/>
    </source>
</evidence>
<dbReference type="EMBL" id="JBGBZJ010000003">
    <property type="protein sequence ID" value="MEY9452001.1"/>
    <property type="molecule type" value="Genomic_DNA"/>
</dbReference>
<keyword evidence="1" id="KW-0808">Transferase</keyword>
<gene>
    <name evidence="1" type="ORF">ABIG07_000949</name>
</gene>
<reference evidence="1 2" key="1">
    <citation type="submission" date="2024-07" db="EMBL/GenBank/DDBJ databases">
        <title>Genomic Encyclopedia of Type Strains, Phase V (KMG-V): Genome sequencing to study the core and pangenomes of soil and plant-associated prokaryotes.</title>
        <authorList>
            <person name="Whitman W."/>
        </authorList>
    </citation>
    <scope>NUCLEOTIDE SEQUENCE [LARGE SCALE GENOMIC DNA]</scope>
    <source>
        <strain evidence="1 2">USDA 152</strain>
    </source>
</reference>
<dbReference type="GO" id="GO:0016301">
    <property type="term" value="F:kinase activity"/>
    <property type="evidence" value="ECO:0007669"/>
    <property type="project" value="UniProtKB-KW"/>
</dbReference>
<proteinExistence type="predicted"/>